<proteinExistence type="predicted"/>
<keyword evidence="1" id="KW-0812">Transmembrane</keyword>
<dbReference type="AlphaFoldDB" id="A0A285NBX0"/>
<organism evidence="2 3">
    <name type="scientific">Cohaesibacter gelatinilyticus</name>
    <dbReference type="NCBI Taxonomy" id="372072"/>
    <lineage>
        <taxon>Bacteria</taxon>
        <taxon>Pseudomonadati</taxon>
        <taxon>Pseudomonadota</taxon>
        <taxon>Alphaproteobacteria</taxon>
        <taxon>Hyphomicrobiales</taxon>
        <taxon>Cohaesibacteraceae</taxon>
    </lineage>
</organism>
<evidence type="ECO:0000256" key="1">
    <source>
        <dbReference type="SAM" id="Phobius"/>
    </source>
</evidence>
<feature type="transmembrane region" description="Helical" evidence="1">
    <location>
        <begin position="83"/>
        <end position="104"/>
    </location>
</feature>
<gene>
    <name evidence="2" type="ORF">SAMN06265368_0411</name>
</gene>
<sequence>MFWTLNGLDKFLNRTDIGLLTWYGNDRDEKFAMYFDRLGMSDSAVNPVLMFAGVWELAAAAVCLIAMIAFYKGAPMAEKMEKANQAIIISAITFIGFCIFDVVVGDRAELLEHSTYIGVVIVSYILLALEPVFSELHKDLGVEEDDGQELHMNRYRGEAAPLDPAAVAAE</sequence>
<keyword evidence="1" id="KW-1133">Transmembrane helix</keyword>
<feature type="transmembrane region" description="Helical" evidence="1">
    <location>
        <begin position="116"/>
        <end position="133"/>
    </location>
</feature>
<feature type="transmembrane region" description="Helical" evidence="1">
    <location>
        <begin position="48"/>
        <end position="71"/>
    </location>
</feature>
<keyword evidence="3" id="KW-1185">Reference proteome</keyword>
<evidence type="ECO:0008006" key="4">
    <source>
        <dbReference type="Google" id="ProtNLM"/>
    </source>
</evidence>
<evidence type="ECO:0000313" key="2">
    <source>
        <dbReference type="EMBL" id="SNZ06413.1"/>
    </source>
</evidence>
<dbReference type="Proteomes" id="UP000219439">
    <property type="component" value="Unassembled WGS sequence"/>
</dbReference>
<reference evidence="2 3" key="1">
    <citation type="submission" date="2017-09" db="EMBL/GenBank/DDBJ databases">
        <authorList>
            <person name="Ehlers B."/>
            <person name="Leendertz F.H."/>
        </authorList>
    </citation>
    <scope>NUCLEOTIDE SEQUENCE [LARGE SCALE GENOMIC DNA]</scope>
    <source>
        <strain evidence="2 3">DSM 18289</strain>
    </source>
</reference>
<accession>A0A285NBX0</accession>
<dbReference type="EMBL" id="OBEL01000001">
    <property type="protein sequence ID" value="SNZ06413.1"/>
    <property type="molecule type" value="Genomic_DNA"/>
</dbReference>
<evidence type="ECO:0000313" key="3">
    <source>
        <dbReference type="Proteomes" id="UP000219439"/>
    </source>
</evidence>
<name>A0A285NBX0_9HYPH</name>
<keyword evidence="1" id="KW-0472">Membrane</keyword>
<protein>
    <recommendedName>
        <fullName evidence="4">DoxX protein</fullName>
    </recommendedName>
</protein>